<dbReference type="GO" id="GO:0022857">
    <property type="term" value="F:transmembrane transporter activity"/>
    <property type="evidence" value="ECO:0007669"/>
    <property type="project" value="InterPro"/>
</dbReference>
<evidence type="ECO:0000313" key="8">
    <source>
        <dbReference type="EMBL" id="KJY52449.1"/>
    </source>
</evidence>
<dbReference type="Gene3D" id="1.20.1250.20">
    <property type="entry name" value="MFS general substrate transporter like domains"/>
    <property type="match status" value="2"/>
</dbReference>
<feature type="transmembrane region" description="Helical" evidence="6">
    <location>
        <begin position="346"/>
        <end position="365"/>
    </location>
</feature>
<dbReference type="EMBL" id="JWME01000004">
    <property type="protein sequence ID" value="KJY52449.1"/>
    <property type="molecule type" value="Genomic_DNA"/>
</dbReference>
<dbReference type="PANTHER" id="PTHR23528:SF1">
    <property type="entry name" value="MAJOR FACILITATOR SUPERFAMILY (MFS) PROFILE DOMAIN-CONTAINING PROTEIN"/>
    <property type="match status" value="1"/>
</dbReference>
<evidence type="ECO:0000256" key="3">
    <source>
        <dbReference type="ARBA" id="ARBA00022989"/>
    </source>
</evidence>
<feature type="transmembrane region" description="Helical" evidence="6">
    <location>
        <begin position="136"/>
        <end position="154"/>
    </location>
</feature>
<dbReference type="PROSITE" id="PS50850">
    <property type="entry name" value="MFS"/>
    <property type="match status" value="1"/>
</dbReference>
<evidence type="ECO:0000256" key="5">
    <source>
        <dbReference type="SAM" id="MobiDB-lite"/>
    </source>
</evidence>
<dbReference type="AlphaFoldDB" id="A0A0F4L2L5"/>
<comment type="caution">
    <text evidence="8">The sequence shown here is derived from an EMBL/GenBank/DDBJ whole genome shotgun (WGS) entry which is preliminary data.</text>
</comment>
<dbReference type="PANTHER" id="PTHR23528">
    <property type="match status" value="1"/>
</dbReference>
<feature type="compositionally biased region" description="Basic and acidic residues" evidence="5">
    <location>
        <begin position="1"/>
        <end position="11"/>
    </location>
</feature>
<evidence type="ECO:0000256" key="2">
    <source>
        <dbReference type="ARBA" id="ARBA00022692"/>
    </source>
</evidence>
<feature type="transmembrane region" description="Helical" evidence="6">
    <location>
        <begin position="194"/>
        <end position="215"/>
    </location>
</feature>
<dbReference type="Proteomes" id="UP000033648">
    <property type="component" value="Unassembled WGS sequence"/>
</dbReference>
<feature type="transmembrane region" description="Helical" evidence="6">
    <location>
        <begin position="65"/>
        <end position="90"/>
    </location>
</feature>
<sequence>MSNTVERDRDQSPNGPKAGEPVAPVDTAGPPEQAHVNVEDTDKAAQPSHDPGYLPPEFPSPRKTIVLVLIAAIGLYIMNMSLGTALSLHIAAIMPDRKDSVYSHITSVSTFLMLFMMPLAGALSDRTISRFGRRRPWILGGLLFSIVCGAVVGLSSNVWVMGVFFILSAMGMQSAFNAYSVIAVEGLPDNRRGTVMGLMGLCGALAFSAGTYLTGALVGNGLLLMTVPVLLGLVASLPLLLLYKDPAKTKSEVPPMNVQKFIGTFFVNPRKYPNFGWTWLSRFLVGLAMAAMQSYFIYYLISGLHIPLNQVGSKAGLLTLCSAPISIIFFTGSGFLTDHLGRKKPFVILASILMAAALCLGATSHNFTQFLIAWLLFAVGQAMYLTVDLALCAAVLPNSEDTGKDMSVFGLAINLSSVVVLAAAPLIINTAGGHNYGLLWFIAAALSLCSVFAIPLIKGVK</sequence>
<reference evidence="8 9" key="1">
    <citation type="submission" date="2014-12" db="EMBL/GenBank/DDBJ databases">
        <title>Comparative genomics of the lactic acid bacteria isolated from the honey bee gut.</title>
        <authorList>
            <person name="Ellegaard K.M."/>
            <person name="Tamarit D."/>
            <person name="Javelind E."/>
            <person name="Olofsson T."/>
            <person name="Andersson S.G."/>
            <person name="Vasquez A."/>
        </authorList>
    </citation>
    <scope>NUCLEOTIDE SEQUENCE [LARGE SCALE GENOMIC DNA]</scope>
    <source>
        <strain evidence="8 9">Bin2</strain>
    </source>
</reference>
<feature type="transmembrane region" description="Helical" evidence="6">
    <location>
        <begin position="316"/>
        <end position="337"/>
    </location>
</feature>
<dbReference type="PATRIC" id="fig|1684.4.peg.153"/>
<feature type="transmembrane region" description="Helical" evidence="6">
    <location>
        <begin position="408"/>
        <end position="431"/>
    </location>
</feature>
<dbReference type="SUPFAM" id="SSF103473">
    <property type="entry name" value="MFS general substrate transporter"/>
    <property type="match status" value="1"/>
</dbReference>
<dbReference type="OrthoDB" id="7584869at2"/>
<keyword evidence="3 6" id="KW-1133">Transmembrane helix</keyword>
<feature type="region of interest" description="Disordered" evidence="5">
    <location>
        <begin position="1"/>
        <end position="57"/>
    </location>
</feature>
<dbReference type="InterPro" id="IPR020846">
    <property type="entry name" value="MFS_dom"/>
</dbReference>
<comment type="subcellular location">
    <subcellularLocation>
        <location evidence="1">Cell membrane</location>
        <topology evidence="1">Multi-pass membrane protein</topology>
    </subcellularLocation>
</comment>
<feature type="transmembrane region" description="Helical" evidence="6">
    <location>
        <begin position="371"/>
        <end position="396"/>
    </location>
</feature>
<dbReference type="GO" id="GO:0005886">
    <property type="term" value="C:plasma membrane"/>
    <property type="evidence" value="ECO:0007669"/>
    <property type="project" value="UniProtKB-SubCell"/>
</dbReference>
<proteinExistence type="predicted"/>
<feature type="domain" description="Major facilitator superfamily (MFS) profile" evidence="7">
    <location>
        <begin position="67"/>
        <end position="461"/>
    </location>
</feature>
<dbReference type="InterPro" id="IPR011701">
    <property type="entry name" value="MFS"/>
</dbReference>
<evidence type="ECO:0000256" key="4">
    <source>
        <dbReference type="ARBA" id="ARBA00023136"/>
    </source>
</evidence>
<accession>A0A0F4L2L5</accession>
<evidence type="ECO:0000256" key="6">
    <source>
        <dbReference type="SAM" id="Phobius"/>
    </source>
</evidence>
<evidence type="ECO:0000259" key="7">
    <source>
        <dbReference type="PROSITE" id="PS50850"/>
    </source>
</evidence>
<evidence type="ECO:0000256" key="1">
    <source>
        <dbReference type="ARBA" id="ARBA00004651"/>
    </source>
</evidence>
<dbReference type="Pfam" id="PF07690">
    <property type="entry name" value="MFS_1"/>
    <property type="match status" value="1"/>
</dbReference>
<organism evidence="8 9">
    <name type="scientific">Bifidobacterium asteroides</name>
    <dbReference type="NCBI Taxonomy" id="1684"/>
    <lineage>
        <taxon>Bacteria</taxon>
        <taxon>Bacillati</taxon>
        <taxon>Actinomycetota</taxon>
        <taxon>Actinomycetes</taxon>
        <taxon>Bifidobacteriales</taxon>
        <taxon>Bifidobacteriaceae</taxon>
        <taxon>Bifidobacterium</taxon>
    </lineage>
</organism>
<feature type="transmembrane region" description="Helical" evidence="6">
    <location>
        <begin position="160"/>
        <end position="182"/>
    </location>
</feature>
<protein>
    <submittedName>
        <fullName evidence="8">Major facilitator transporter</fullName>
    </submittedName>
</protein>
<feature type="transmembrane region" description="Helical" evidence="6">
    <location>
        <begin position="437"/>
        <end position="457"/>
    </location>
</feature>
<keyword evidence="4 6" id="KW-0472">Membrane</keyword>
<feature type="transmembrane region" description="Helical" evidence="6">
    <location>
        <begin position="102"/>
        <end position="124"/>
    </location>
</feature>
<dbReference type="InterPro" id="IPR036259">
    <property type="entry name" value="MFS_trans_sf"/>
</dbReference>
<gene>
    <name evidence="8" type="ORF">JF69_01400</name>
</gene>
<name>A0A0F4L2L5_9BIFI</name>
<feature type="transmembrane region" description="Helical" evidence="6">
    <location>
        <begin position="221"/>
        <end position="243"/>
    </location>
</feature>
<keyword evidence="2 6" id="KW-0812">Transmembrane</keyword>
<evidence type="ECO:0000313" key="9">
    <source>
        <dbReference type="Proteomes" id="UP000033648"/>
    </source>
</evidence>
<feature type="transmembrane region" description="Helical" evidence="6">
    <location>
        <begin position="279"/>
        <end position="301"/>
    </location>
</feature>